<keyword evidence="2" id="KW-1185">Reference proteome</keyword>
<evidence type="ECO:0000313" key="2">
    <source>
        <dbReference type="Proteomes" id="UP000824533"/>
    </source>
</evidence>
<protein>
    <submittedName>
        <fullName evidence="1">Uncharacterized protein</fullName>
    </submittedName>
</protein>
<evidence type="ECO:0000313" key="1">
    <source>
        <dbReference type="EMBL" id="KAJ0182826.1"/>
    </source>
</evidence>
<proteinExistence type="predicted"/>
<organism evidence="1 2">
    <name type="scientific">Dendrolimus kikuchii</name>
    <dbReference type="NCBI Taxonomy" id="765133"/>
    <lineage>
        <taxon>Eukaryota</taxon>
        <taxon>Metazoa</taxon>
        <taxon>Ecdysozoa</taxon>
        <taxon>Arthropoda</taxon>
        <taxon>Hexapoda</taxon>
        <taxon>Insecta</taxon>
        <taxon>Pterygota</taxon>
        <taxon>Neoptera</taxon>
        <taxon>Endopterygota</taxon>
        <taxon>Lepidoptera</taxon>
        <taxon>Glossata</taxon>
        <taxon>Ditrysia</taxon>
        <taxon>Bombycoidea</taxon>
        <taxon>Lasiocampidae</taxon>
        <taxon>Dendrolimus</taxon>
    </lineage>
</organism>
<dbReference type="Proteomes" id="UP000824533">
    <property type="component" value="Linkage Group LG03"/>
</dbReference>
<comment type="caution">
    <text evidence="1">The sequence shown here is derived from an EMBL/GenBank/DDBJ whole genome shotgun (WGS) entry which is preliminary data.</text>
</comment>
<name>A0ACC1DG29_9NEOP</name>
<gene>
    <name evidence="1" type="ORF">K1T71_002195</name>
</gene>
<dbReference type="EMBL" id="CM034389">
    <property type="protein sequence ID" value="KAJ0182826.1"/>
    <property type="molecule type" value="Genomic_DNA"/>
</dbReference>
<sequence>MSDSQTDRVSDGTSTSANRQTTSNNEGQTSKENVFVISKCQRNLNVTKPTLNQQETSDEIENDEKLLSIYCRGGKLGAAYYTLQSGELFILEEIVDRPPEYQVFLSLYRQVDPACLILDGKNQSAFIQLVKKTAFDSDANNEGRCRLVFLSMREYSFEACKRRIHSLSLPNEPPNCTEDERIVFLRTLIDFSQTQSVHALGALLRYLDMHWSSTNLGLQAKPQYLCLKIVSLKDIVTIDSDTYRGLQIFNTVAHPSNFKKGVQGSSKEGLSLYQLFSKCSSKVGHSKMRCVESPIEMYTMYYYLMNNEP</sequence>
<accession>A0ACC1DG29</accession>
<reference evidence="1 2" key="1">
    <citation type="journal article" date="2021" name="Front. Genet.">
        <title>Chromosome-Level Genome Assembly Reveals Significant Gene Expansion in the Toll and IMD Signaling Pathways of Dendrolimus kikuchii.</title>
        <authorList>
            <person name="Zhou J."/>
            <person name="Wu P."/>
            <person name="Xiong Z."/>
            <person name="Liu N."/>
            <person name="Zhao N."/>
            <person name="Ji M."/>
            <person name="Qiu Y."/>
            <person name="Yang B."/>
        </authorList>
    </citation>
    <scope>NUCLEOTIDE SEQUENCE [LARGE SCALE GENOMIC DNA]</scope>
    <source>
        <strain evidence="1">Ann1</strain>
    </source>
</reference>